<evidence type="ECO:0000256" key="6">
    <source>
        <dbReference type="ARBA" id="ARBA00022989"/>
    </source>
</evidence>
<dbReference type="SUPFAM" id="SSF52058">
    <property type="entry name" value="L domain-like"/>
    <property type="match status" value="1"/>
</dbReference>
<evidence type="ECO:0000256" key="4">
    <source>
        <dbReference type="ARBA" id="ARBA00022692"/>
    </source>
</evidence>
<dbReference type="EMBL" id="LRBV02000001">
    <property type="status" value="NOT_ANNOTATED_CDS"/>
    <property type="molecule type" value="Genomic_DNA"/>
</dbReference>
<dbReference type="AlphaFoldDB" id="A0A7N2KKR1"/>
<evidence type="ECO:0000313" key="11">
    <source>
        <dbReference type="Proteomes" id="UP000594261"/>
    </source>
</evidence>
<keyword evidence="5" id="KW-0677">Repeat</keyword>
<dbReference type="Gene3D" id="3.80.10.10">
    <property type="entry name" value="Ribonuclease Inhibitor"/>
    <property type="match status" value="2"/>
</dbReference>
<keyword evidence="4 9" id="KW-0812">Transmembrane</keyword>
<dbReference type="FunFam" id="3.80.10.10:FF:000111">
    <property type="entry name" value="LRR receptor-like serine/threonine-protein kinase ERECTA"/>
    <property type="match status" value="1"/>
</dbReference>
<evidence type="ECO:0000256" key="2">
    <source>
        <dbReference type="ARBA" id="ARBA00009592"/>
    </source>
</evidence>
<dbReference type="Pfam" id="PF13855">
    <property type="entry name" value="LRR_8"/>
    <property type="match status" value="1"/>
</dbReference>
<dbReference type="InterPro" id="IPR001611">
    <property type="entry name" value="Leu-rich_rpt"/>
</dbReference>
<sequence>MIICEFVKYFISCRKPNRVRTRASLKNELLRNILRNNSLQGSIPSSISNLRSLRILDLSSNYLVGEIPTMSGNLVVNWKGSIRGLSSRNLNLYTLLDLSMNQLFGEIPASLGTLKALKTLNISHNNIFGKVPTSLGDLVDIQSLDLSHNKLWGSIPQSLEKLQQLAILDVSNNNHTDKIPIGGQMITMNDPNSYANNSGLCGMQIQDLCPEDLPPTNLPKDESKETWFKWEGVWIGYLVGFFVIVGSLYINGYFVLVPSTRRRQHIQQTK</sequence>
<dbReference type="PANTHER" id="PTHR48065:SF23">
    <property type="entry name" value="LEUCINE-RICH REPEAT-CONTAINING N-TERMINAL PLANT-TYPE DOMAIN-CONTAINING PROTEIN"/>
    <property type="match status" value="1"/>
</dbReference>
<keyword evidence="7 9" id="KW-0472">Membrane</keyword>
<dbReference type="PANTHER" id="PTHR48065">
    <property type="entry name" value="OS10G0469600 PROTEIN"/>
    <property type="match status" value="1"/>
</dbReference>
<proteinExistence type="inferred from homology"/>
<evidence type="ECO:0000313" key="10">
    <source>
        <dbReference type="EnsemblPlants" id="QL01p004071:mrna"/>
    </source>
</evidence>
<dbReference type="Proteomes" id="UP000594261">
    <property type="component" value="Chromosome 1"/>
</dbReference>
<evidence type="ECO:0000256" key="8">
    <source>
        <dbReference type="ARBA" id="ARBA00023180"/>
    </source>
</evidence>
<reference evidence="10" key="2">
    <citation type="submission" date="2021-01" db="UniProtKB">
        <authorList>
            <consortium name="EnsemblPlants"/>
        </authorList>
    </citation>
    <scope>IDENTIFICATION</scope>
</reference>
<keyword evidence="11" id="KW-1185">Reference proteome</keyword>
<dbReference type="Pfam" id="PF00560">
    <property type="entry name" value="LRR_1"/>
    <property type="match status" value="2"/>
</dbReference>
<comment type="similarity">
    <text evidence="2">Belongs to the RLP family.</text>
</comment>
<keyword evidence="3" id="KW-0433">Leucine-rich repeat</keyword>
<name>A0A7N2KKR1_QUELO</name>
<organism evidence="10 11">
    <name type="scientific">Quercus lobata</name>
    <name type="common">Valley oak</name>
    <dbReference type="NCBI Taxonomy" id="97700"/>
    <lineage>
        <taxon>Eukaryota</taxon>
        <taxon>Viridiplantae</taxon>
        <taxon>Streptophyta</taxon>
        <taxon>Embryophyta</taxon>
        <taxon>Tracheophyta</taxon>
        <taxon>Spermatophyta</taxon>
        <taxon>Magnoliopsida</taxon>
        <taxon>eudicotyledons</taxon>
        <taxon>Gunneridae</taxon>
        <taxon>Pentapetalae</taxon>
        <taxon>rosids</taxon>
        <taxon>fabids</taxon>
        <taxon>Fagales</taxon>
        <taxon>Fagaceae</taxon>
        <taxon>Quercus</taxon>
    </lineage>
</organism>
<dbReference type="InterPro" id="IPR032675">
    <property type="entry name" value="LRR_dom_sf"/>
</dbReference>
<keyword evidence="8" id="KW-0325">Glycoprotein</keyword>
<evidence type="ECO:0000256" key="7">
    <source>
        <dbReference type="ARBA" id="ARBA00023136"/>
    </source>
</evidence>
<dbReference type="PRINTS" id="PR00019">
    <property type="entry name" value="LEURICHRPT"/>
</dbReference>
<evidence type="ECO:0000256" key="5">
    <source>
        <dbReference type="ARBA" id="ARBA00022737"/>
    </source>
</evidence>
<dbReference type="GO" id="GO:0016020">
    <property type="term" value="C:membrane"/>
    <property type="evidence" value="ECO:0007669"/>
    <property type="project" value="UniProtKB-SubCell"/>
</dbReference>
<dbReference type="InParanoid" id="A0A7N2KKR1"/>
<dbReference type="Gramene" id="QL01p004071:mrna">
    <property type="protein sequence ID" value="QL01p004071:mrna"/>
    <property type="gene ID" value="QL01p004071"/>
</dbReference>
<feature type="transmembrane region" description="Helical" evidence="9">
    <location>
        <begin position="234"/>
        <end position="256"/>
    </location>
</feature>
<accession>A0A7N2KKR1</accession>
<reference evidence="10 11" key="1">
    <citation type="journal article" date="2016" name="G3 (Bethesda)">
        <title>First Draft Assembly and Annotation of the Genome of a California Endemic Oak Quercus lobata Nee (Fagaceae).</title>
        <authorList>
            <person name="Sork V.L."/>
            <person name="Fitz-Gibbon S.T."/>
            <person name="Puiu D."/>
            <person name="Crepeau M."/>
            <person name="Gugger P.F."/>
            <person name="Sherman R."/>
            <person name="Stevens K."/>
            <person name="Langley C.H."/>
            <person name="Pellegrini M."/>
            <person name="Salzberg S.L."/>
        </authorList>
    </citation>
    <scope>NUCLEOTIDE SEQUENCE [LARGE SCALE GENOMIC DNA]</scope>
    <source>
        <strain evidence="10 11">cv. SW786</strain>
    </source>
</reference>
<dbReference type="OMA" id="ESKETWF"/>
<protein>
    <submittedName>
        <fullName evidence="10">Uncharacterized protein</fullName>
    </submittedName>
</protein>
<evidence type="ECO:0000256" key="3">
    <source>
        <dbReference type="ARBA" id="ARBA00022614"/>
    </source>
</evidence>
<evidence type="ECO:0000256" key="9">
    <source>
        <dbReference type="SAM" id="Phobius"/>
    </source>
</evidence>
<dbReference type="EnsemblPlants" id="QL01p004071:mrna">
    <property type="protein sequence ID" value="QL01p004071:mrna"/>
    <property type="gene ID" value="QL01p004071"/>
</dbReference>
<evidence type="ECO:0000256" key="1">
    <source>
        <dbReference type="ARBA" id="ARBA00004167"/>
    </source>
</evidence>
<keyword evidence="6 9" id="KW-1133">Transmembrane helix</keyword>
<comment type="subcellular location">
    <subcellularLocation>
        <location evidence="1">Membrane</location>
        <topology evidence="1">Single-pass membrane protein</topology>
    </subcellularLocation>
</comment>